<organism evidence="1 2">
    <name type="scientific">Thiocapsa imhoffii</name>
    <dbReference type="NCBI Taxonomy" id="382777"/>
    <lineage>
        <taxon>Bacteria</taxon>
        <taxon>Pseudomonadati</taxon>
        <taxon>Pseudomonadota</taxon>
        <taxon>Gammaproteobacteria</taxon>
        <taxon>Chromatiales</taxon>
        <taxon>Chromatiaceae</taxon>
        <taxon>Thiocapsa</taxon>
    </lineage>
</organism>
<accession>A0A9X0WGL3</accession>
<dbReference type="NCBIfam" id="TIGR02610">
    <property type="entry name" value="PHA_gran_rgn"/>
    <property type="match status" value="1"/>
</dbReference>
<dbReference type="AlphaFoldDB" id="A0A9X0WGL3"/>
<keyword evidence="2" id="KW-1185">Reference proteome</keyword>
<dbReference type="Proteomes" id="UP001138802">
    <property type="component" value="Unassembled WGS sequence"/>
</dbReference>
<sequence length="95" mass="10687">MADIFIERIHRLGLDRALDQVDALAELLVSELDAECTWNGNRLDFARSGASGCVEVTDSLLTLEVHLGFLFKPFRERIEQSIMEQLETLIPPSPC</sequence>
<evidence type="ECO:0000313" key="2">
    <source>
        <dbReference type="Proteomes" id="UP001138802"/>
    </source>
</evidence>
<dbReference type="EMBL" id="NRSD01000003">
    <property type="protein sequence ID" value="MBK1643929.1"/>
    <property type="molecule type" value="Genomic_DNA"/>
</dbReference>
<dbReference type="InterPro" id="IPR013433">
    <property type="entry name" value="PHA_gran_rgn"/>
</dbReference>
<comment type="caution">
    <text evidence="1">The sequence shown here is derived from an EMBL/GenBank/DDBJ whole genome shotgun (WGS) entry which is preliminary data.</text>
</comment>
<proteinExistence type="predicted"/>
<evidence type="ECO:0008006" key="3">
    <source>
        <dbReference type="Google" id="ProtNLM"/>
    </source>
</evidence>
<protein>
    <recommendedName>
        <fullName evidence="3">Poly(3-hydroxybutyrate) depolymerase</fullName>
    </recommendedName>
</protein>
<dbReference type="Pfam" id="PF09650">
    <property type="entry name" value="PHA_gran_rgn"/>
    <property type="match status" value="1"/>
</dbReference>
<reference evidence="1 2" key="1">
    <citation type="journal article" date="2020" name="Microorganisms">
        <title>Osmotic Adaptation and Compatible Solute Biosynthesis of Phototrophic Bacteria as Revealed from Genome Analyses.</title>
        <authorList>
            <person name="Imhoff J.F."/>
            <person name="Rahn T."/>
            <person name="Kunzel S."/>
            <person name="Keller A."/>
            <person name="Neulinger S.C."/>
        </authorList>
    </citation>
    <scope>NUCLEOTIDE SEQUENCE [LARGE SCALE GENOMIC DNA]</scope>
    <source>
        <strain evidence="1 2">DSM 21303</strain>
    </source>
</reference>
<evidence type="ECO:0000313" key="1">
    <source>
        <dbReference type="EMBL" id="MBK1643929.1"/>
    </source>
</evidence>
<dbReference type="RefSeq" id="WP_200386736.1">
    <property type="nucleotide sequence ID" value="NZ_NRSD01000003.1"/>
</dbReference>
<name>A0A9X0WGL3_9GAMM</name>
<gene>
    <name evidence="1" type="ORF">CKO25_04505</name>
</gene>